<evidence type="ECO:0000313" key="1">
    <source>
        <dbReference type="EMBL" id="CUN32867.1"/>
    </source>
</evidence>
<reference evidence="1 2" key="1">
    <citation type="submission" date="2015-09" db="EMBL/GenBank/DDBJ databases">
        <authorList>
            <consortium name="Pathogen Informatics"/>
        </authorList>
    </citation>
    <scope>NUCLEOTIDE SEQUENCE [LARGE SCALE GENOMIC DNA]</scope>
    <source>
        <strain evidence="1 2">2789STDY5608872</strain>
    </source>
</reference>
<name>A0A173W349_PARDI</name>
<gene>
    <name evidence="1" type="ORF">ERS852429_04172</name>
</gene>
<dbReference type="AlphaFoldDB" id="A0A173W349"/>
<sequence length="397" mass="46641">MYIYNSIPHITNTLNLGKDLLEVLFEKRKSLPFRYDYALDIIDENKLNILIEREVIRRNGPYIEMDEHYLSFYELLLEANEEISTSVIDENIQLVYQLIDYYGKEDNDLRKLGYLRSVKAHLRKIGKILVRNVVSLQRVIDNTFKNEPSYKVKIAKLENLDAKRIEINRLIVEVEKLLDRERTPFFAQVPDEELLTIARELKTELLSAGHSLIHSQQDIIDYLNQIRTQVGFTRKLRRIKYLREQFELQENTNVREVVDAERSVVLEGVQPTLFKISIPYLQTDEALDVILKVADGIRPDKVIHRQELGVISAEQMENQEVGEAAINTRKMMDLFSRTGGDLFSFVMGYEYNREMDFEAKVTLFCRLLSLYENELEITDRFGHTEHIEYAIIQRTLL</sequence>
<dbReference type="RefSeq" id="WP_057319991.1">
    <property type="nucleotide sequence ID" value="NZ_CYXP01000013.1"/>
</dbReference>
<dbReference type="Proteomes" id="UP000095591">
    <property type="component" value="Unassembled WGS sequence"/>
</dbReference>
<protein>
    <submittedName>
        <fullName evidence="1">Uncharacterized protein</fullName>
    </submittedName>
</protein>
<proteinExistence type="predicted"/>
<accession>A0A173W349</accession>
<organism evidence="1 2">
    <name type="scientific">Parabacteroides distasonis</name>
    <dbReference type="NCBI Taxonomy" id="823"/>
    <lineage>
        <taxon>Bacteria</taxon>
        <taxon>Pseudomonadati</taxon>
        <taxon>Bacteroidota</taxon>
        <taxon>Bacteroidia</taxon>
        <taxon>Bacteroidales</taxon>
        <taxon>Tannerellaceae</taxon>
        <taxon>Parabacteroides</taxon>
    </lineage>
</organism>
<dbReference type="EMBL" id="CYXP01000013">
    <property type="protein sequence ID" value="CUN32867.1"/>
    <property type="molecule type" value="Genomic_DNA"/>
</dbReference>
<evidence type="ECO:0000313" key="2">
    <source>
        <dbReference type="Proteomes" id="UP000095591"/>
    </source>
</evidence>